<dbReference type="InterPro" id="IPR023614">
    <property type="entry name" value="Porin_dom_sf"/>
</dbReference>
<dbReference type="Gene3D" id="2.40.160.10">
    <property type="entry name" value="Porin"/>
    <property type="match status" value="1"/>
</dbReference>
<reference evidence="1 2" key="1">
    <citation type="submission" date="2019-03" db="EMBL/GenBank/DDBJ databases">
        <title>Genomic Encyclopedia of Archaeal and Bacterial Type Strains, Phase II (KMG-II): from individual species to whole genera.</title>
        <authorList>
            <person name="Goeker M."/>
        </authorList>
    </citation>
    <scope>NUCLEOTIDE SEQUENCE [LARGE SCALE GENOMIC DNA]</scope>
    <source>
        <strain evidence="1 2">DSM 26433</strain>
    </source>
</reference>
<evidence type="ECO:0008006" key="3">
    <source>
        <dbReference type="Google" id="ProtNLM"/>
    </source>
</evidence>
<comment type="caution">
    <text evidence="1">The sequence shown here is derived from an EMBL/GenBank/DDBJ whole genome shotgun (WGS) entry which is preliminary data.</text>
</comment>
<proteinExistence type="predicted"/>
<keyword evidence="2" id="KW-1185">Reference proteome</keyword>
<dbReference type="EMBL" id="SMGR01000001">
    <property type="protein sequence ID" value="TCL09162.1"/>
    <property type="molecule type" value="Genomic_DNA"/>
</dbReference>
<dbReference type="OrthoDB" id="974738at2"/>
<accession>A0A4R1NVP5</accession>
<name>A0A4R1NVP5_9RHOB</name>
<sequence length="380" mass="41208">MTKLTRRAGVREFAGMFMGAAVLGVCVSDASAQVPEGLTFYGAINQAIMNYDDGVESINYGRVDNAVGDNVNRFGARFDRVLSSGWDMTGTFEFGLAPKRSNQVSQLDRDNSSWSFDETSLRKLDVAFAQDGVGTFYIGHGDMSGKGSAPDFSGTDVIASNNPAELAGGNFWRLDPGGGLKARQLNESFGNYSSGRRLRLRYDSPQFANFRLSTSVGREVLTSGDDSTYFDVVARYDKQWRTIDLAVELSLKGLGGGDYAGGSGLAIIHKPSGLNFAVSTAHPIIGHTEAHFGYAKIGLKRDFFSFGSTAISYDYYNGGSFGAAGSESLSDGISIVQRVDKYDLEVFLTVRNYDGYTNIGLPNEDFLKSTVQAFGFNWTF</sequence>
<evidence type="ECO:0000313" key="1">
    <source>
        <dbReference type="EMBL" id="TCL09162.1"/>
    </source>
</evidence>
<evidence type="ECO:0000313" key="2">
    <source>
        <dbReference type="Proteomes" id="UP000295673"/>
    </source>
</evidence>
<dbReference type="SUPFAM" id="SSF56935">
    <property type="entry name" value="Porins"/>
    <property type="match status" value="1"/>
</dbReference>
<gene>
    <name evidence="1" type="ORF">BXY66_1207</name>
</gene>
<organism evidence="1 2">
    <name type="scientific">Shimia isoporae</name>
    <dbReference type="NCBI Taxonomy" id="647720"/>
    <lineage>
        <taxon>Bacteria</taxon>
        <taxon>Pseudomonadati</taxon>
        <taxon>Pseudomonadota</taxon>
        <taxon>Alphaproteobacteria</taxon>
        <taxon>Rhodobacterales</taxon>
        <taxon>Roseobacteraceae</taxon>
    </lineage>
</organism>
<dbReference type="RefSeq" id="WP_132859224.1">
    <property type="nucleotide sequence ID" value="NZ_SMGR01000001.1"/>
</dbReference>
<protein>
    <recommendedName>
        <fullName evidence="3">Porin</fullName>
    </recommendedName>
</protein>
<dbReference type="AlphaFoldDB" id="A0A4R1NVP5"/>
<dbReference type="Proteomes" id="UP000295673">
    <property type="component" value="Unassembled WGS sequence"/>
</dbReference>